<dbReference type="SUPFAM" id="SSF47413">
    <property type="entry name" value="lambda repressor-like DNA-binding domains"/>
    <property type="match status" value="1"/>
</dbReference>
<keyword evidence="1" id="KW-0678">Repressor</keyword>
<dbReference type="Gene3D" id="3.40.50.2300">
    <property type="match status" value="2"/>
</dbReference>
<dbReference type="PANTHER" id="PTHR30146:SF148">
    <property type="entry name" value="HTH-TYPE TRANSCRIPTIONAL REPRESSOR PURR-RELATED"/>
    <property type="match status" value="1"/>
</dbReference>
<dbReference type="SUPFAM" id="SSF53822">
    <property type="entry name" value="Periplasmic binding protein-like I"/>
    <property type="match status" value="1"/>
</dbReference>
<dbReference type="PROSITE" id="PS50932">
    <property type="entry name" value="HTH_LACI_2"/>
    <property type="match status" value="1"/>
</dbReference>
<dbReference type="AlphaFoldDB" id="A0A430A988"/>
<evidence type="ECO:0000256" key="3">
    <source>
        <dbReference type="ARBA" id="ARBA00023125"/>
    </source>
</evidence>
<dbReference type="Gene3D" id="1.10.260.40">
    <property type="entry name" value="lambda repressor-like DNA-binding domains"/>
    <property type="match status" value="1"/>
</dbReference>
<dbReference type="InterPro" id="IPR010982">
    <property type="entry name" value="Lambda_DNA-bd_dom_sf"/>
</dbReference>
<dbReference type="EMBL" id="NGJY01000002">
    <property type="protein sequence ID" value="RSU03653.1"/>
    <property type="molecule type" value="Genomic_DNA"/>
</dbReference>
<gene>
    <name evidence="6" type="ORF">CBF31_08050</name>
</gene>
<sequence length="339" mass="38423">MKLTIKDIASKAGVSITTVSHILNDKGSRFTDETREKVLKVVEEYNYKPDFVARSMVTKRSKSIGMIVPDVTDFFFSKLIEGVETYLNNLGYMLILCNSKHDREQEQKFFYELIHRAVEGIIIATPNILSDEIMETCTKKDKGVPIILVDMAKNKRNEGKLIVEERRGVYEATSYLVKSNHRNIGFMKEVGEYYQLSERLRGYLDCLEENDIPYNSNYIVESYLTIEGGYTGAKKILEQTKGEMTALICSNDQMAMGAYQAVYEAGLRIPDDISIIGFDGLDTSRYLAPSLTTVQQPVFDIGYSAAKFVVDAIEKPYIKIPTKIFPTKLIIRESVKAID</sequence>
<reference evidence="6 7" key="1">
    <citation type="submission" date="2017-05" db="EMBL/GenBank/DDBJ databases">
        <title>Vagococcus spp. assemblies.</title>
        <authorList>
            <person name="Gulvik C.A."/>
        </authorList>
    </citation>
    <scope>NUCLEOTIDE SEQUENCE [LARGE SCALE GENOMIC DNA]</scope>
    <source>
        <strain evidence="6 7">CCUG 41755</strain>
    </source>
</reference>
<evidence type="ECO:0000256" key="1">
    <source>
        <dbReference type="ARBA" id="ARBA00022491"/>
    </source>
</evidence>
<dbReference type="GO" id="GO:0000976">
    <property type="term" value="F:transcription cis-regulatory region binding"/>
    <property type="evidence" value="ECO:0007669"/>
    <property type="project" value="TreeGrafter"/>
</dbReference>
<dbReference type="RefSeq" id="WP_126831860.1">
    <property type="nucleotide sequence ID" value="NZ_CBCRYB010000017.1"/>
</dbReference>
<evidence type="ECO:0000256" key="4">
    <source>
        <dbReference type="ARBA" id="ARBA00023163"/>
    </source>
</evidence>
<dbReference type="GO" id="GO:0003700">
    <property type="term" value="F:DNA-binding transcription factor activity"/>
    <property type="evidence" value="ECO:0007669"/>
    <property type="project" value="TreeGrafter"/>
</dbReference>
<dbReference type="InterPro" id="IPR028082">
    <property type="entry name" value="Peripla_BP_I"/>
</dbReference>
<dbReference type="PANTHER" id="PTHR30146">
    <property type="entry name" value="LACI-RELATED TRANSCRIPTIONAL REPRESSOR"/>
    <property type="match status" value="1"/>
</dbReference>
<dbReference type="SMART" id="SM00354">
    <property type="entry name" value="HTH_LACI"/>
    <property type="match status" value="1"/>
</dbReference>
<feature type="domain" description="HTH lacI-type" evidence="5">
    <location>
        <begin position="3"/>
        <end position="58"/>
    </location>
</feature>
<protein>
    <submittedName>
        <fullName evidence="6">LacI family transcriptional regulator</fullName>
    </submittedName>
</protein>
<dbReference type="PROSITE" id="PS00356">
    <property type="entry name" value="HTH_LACI_1"/>
    <property type="match status" value="1"/>
</dbReference>
<dbReference type="OrthoDB" id="9775106at2"/>
<evidence type="ECO:0000256" key="2">
    <source>
        <dbReference type="ARBA" id="ARBA00023015"/>
    </source>
</evidence>
<accession>A0A430A988</accession>
<dbReference type="Pfam" id="PF00532">
    <property type="entry name" value="Peripla_BP_1"/>
    <property type="match status" value="1"/>
</dbReference>
<dbReference type="Pfam" id="PF00356">
    <property type="entry name" value="LacI"/>
    <property type="match status" value="1"/>
</dbReference>
<name>A0A430A988_9ENTE</name>
<evidence type="ECO:0000313" key="6">
    <source>
        <dbReference type="EMBL" id="RSU03653.1"/>
    </source>
</evidence>
<keyword evidence="4" id="KW-0804">Transcription</keyword>
<dbReference type="PRINTS" id="PR00036">
    <property type="entry name" value="HTHLACI"/>
</dbReference>
<comment type="caution">
    <text evidence="6">The sequence shown here is derived from an EMBL/GenBank/DDBJ whole genome shotgun (WGS) entry which is preliminary data.</text>
</comment>
<keyword evidence="7" id="KW-1185">Reference proteome</keyword>
<keyword evidence="2" id="KW-0805">Transcription regulation</keyword>
<proteinExistence type="predicted"/>
<dbReference type="InterPro" id="IPR001761">
    <property type="entry name" value="Peripla_BP/Lac1_sug-bd_dom"/>
</dbReference>
<dbReference type="Proteomes" id="UP000287101">
    <property type="component" value="Unassembled WGS sequence"/>
</dbReference>
<dbReference type="CDD" id="cd01392">
    <property type="entry name" value="HTH_LacI"/>
    <property type="match status" value="1"/>
</dbReference>
<dbReference type="InterPro" id="IPR000843">
    <property type="entry name" value="HTH_LacI"/>
</dbReference>
<keyword evidence="3" id="KW-0238">DNA-binding</keyword>
<organism evidence="6 7">
    <name type="scientific">Vagococcus fessus</name>
    <dbReference type="NCBI Taxonomy" id="120370"/>
    <lineage>
        <taxon>Bacteria</taxon>
        <taxon>Bacillati</taxon>
        <taxon>Bacillota</taxon>
        <taxon>Bacilli</taxon>
        <taxon>Lactobacillales</taxon>
        <taxon>Enterococcaceae</taxon>
        <taxon>Vagococcus</taxon>
    </lineage>
</organism>
<evidence type="ECO:0000259" key="5">
    <source>
        <dbReference type="PROSITE" id="PS50932"/>
    </source>
</evidence>
<evidence type="ECO:0000313" key="7">
    <source>
        <dbReference type="Proteomes" id="UP000287101"/>
    </source>
</evidence>